<dbReference type="PANTHER" id="PTHR11647:SF1">
    <property type="entry name" value="COLLAPSIN RESPONSE MEDIATOR PROTEIN"/>
    <property type="match status" value="1"/>
</dbReference>
<dbReference type="InterPro" id="IPR050378">
    <property type="entry name" value="Metallo-dep_Hydrolases_sf"/>
</dbReference>
<feature type="binding site" evidence="3">
    <location>
        <position position="160"/>
    </location>
    <ligand>
        <name>substrate</name>
    </ligand>
</feature>
<keyword evidence="8" id="KW-1185">Reference proteome</keyword>
<evidence type="ECO:0000256" key="4">
    <source>
        <dbReference type="PIRSR" id="PIRSR001238-3"/>
    </source>
</evidence>
<dbReference type="AlphaFoldDB" id="A0A9X8UL81"/>
<protein>
    <recommendedName>
        <fullName evidence="1">Isoaspartyl dipeptidase</fullName>
        <ecNumber evidence="1">3.4.19.-</ecNumber>
    </recommendedName>
</protein>
<keyword evidence="1 4" id="KW-0862">Zinc</keyword>
<feature type="binding site" evidence="4">
    <location>
        <position position="192"/>
    </location>
    <ligand>
        <name>Zn(2+)</name>
        <dbReference type="ChEBI" id="CHEBI:29105"/>
        <label>2</label>
        <note>catalytic</note>
    </ligand>
</feature>
<dbReference type="InterPro" id="IPR032466">
    <property type="entry name" value="Metal_Hydrolase"/>
</dbReference>
<proteinExistence type="inferred from homology"/>
<dbReference type="PANTHER" id="PTHR11647">
    <property type="entry name" value="HYDRANTOINASE/DIHYDROPYRIMIDINASE FAMILY MEMBER"/>
    <property type="match status" value="1"/>
</dbReference>
<dbReference type="GO" id="GO:0006508">
    <property type="term" value="P:proteolysis"/>
    <property type="evidence" value="ECO:0007669"/>
    <property type="project" value="UniProtKB-KW"/>
</dbReference>
<feature type="binding site" evidence="3">
    <location>
        <position position="224"/>
    </location>
    <ligand>
        <name>substrate</name>
    </ligand>
</feature>
<comment type="subcellular location">
    <subcellularLocation>
        <location evidence="1">Cytoplasm</location>
    </subcellularLocation>
</comment>
<feature type="modified residue" description="N6-carboxylysine" evidence="5">
    <location>
        <position position="153"/>
    </location>
</feature>
<keyword evidence="1" id="KW-0482">Metalloprotease</keyword>
<reference evidence="7 8" key="1">
    <citation type="submission" date="2019-03" db="EMBL/GenBank/DDBJ databases">
        <title>Genomic Encyclopedia of Type Strains, Phase IV (KMG-IV): sequencing the most valuable type-strain genomes for metagenomic binning, comparative biology and taxonomic classification.</title>
        <authorList>
            <person name="Goeker M."/>
        </authorList>
    </citation>
    <scope>NUCLEOTIDE SEQUENCE [LARGE SCALE GENOMIC DNA]</scope>
    <source>
        <strain evidence="7 8">DSM 100433</strain>
    </source>
</reference>
<evidence type="ECO:0000259" key="6">
    <source>
        <dbReference type="Pfam" id="PF01979"/>
    </source>
</evidence>
<dbReference type="Pfam" id="PF01979">
    <property type="entry name" value="Amidohydro_1"/>
    <property type="match status" value="1"/>
</dbReference>
<dbReference type="NCBIfam" id="TIGR01975">
    <property type="entry name" value="isoAsp_dipep"/>
    <property type="match status" value="1"/>
</dbReference>
<evidence type="ECO:0000256" key="5">
    <source>
        <dbReference type="PIRSR" id="PIRSR001238-50"/>
    </source>
</evidence>
<sequence>MLLIKNANVYSPAPLGLRDILICAGRIIELREGIDYSLPQLTVLDAGGKRVLPGFIDQHVHCIGGGGEDGFASRVPELDIRDCIGAGVTTLCGLLGTDRHTRSLHALLAKVRALTLEGITAYCLTGSYEYPSVTLTGEVGEDICLIPEVLGVKIALSDHRCSYPTVQELTRLASEVRIASLTAKKPGVVHIHVGSGKEGIAAVFEIAERTDIPVRHFRPTHMCRHLDQAAKLARMGGYPDLTSGEGVETALLQLMECAPFGQVTLSSDSNGSAPIWNEKKEMVGMGVGRMTTLYETVRALIGKGVPLERAILPITETVAKALELYPRKGAIAPGSDADLVFLNDDLSIDTVLAKGQVMMKEGDILATGYYASL</sequence>
<dbReference type="Gene3D" id="3.20.20.140">
    <property type="entry name" value="Metal-dependent hydrolases"/>
    <property type="match status" value="1"/>
</dbReference>
<feature type="binding site" evidence="3">
    <location>
        <position position="272"/>
    </location>
    <ligand>
        <name>substrate</name>
    </ligand>
</feature>
<comment type="function">
    <text evidence="1">Catalyzes the hydrolytic cleavage of a subset of L-isoaspartyl (L-beta-aspartyl) dipeptides. Used to degrade proteins damaged by L-isoaspartyl residues formation.</text>
</comment>
<feature type="domain" description="Amidohydrolase-related" evidence="6">
    <location>
        <begin position="51"/>
        <end position="357"/>
    </location>
</feature>
<feature type="binding site" evidence="4">
    <location>
        <position position="61"/>
    </location>
    <ligand>
        <name>Zn(2+)</name>
        <dbReference type="ChEBI" id="CHEBI:29105"/>
        <label>1</label>
        <note>catalytic</note>
    </ligand>
</feature>
<dbReference type="RefSeq" id="WP_165873085.1">
    <property type="nucleotide sequence ID" value="NZ_SLUK01000002.1"/>
</dbReference>
<name>A0A9X8UL81_9FIRM</name>
<dbReference type="PIRSF" id="PIRSF001238">
    <property type="entry name" value="IadA"/>
    <property type="match status" value="1"/>
</dbReference>
<feature type="binding site" description="via carbamate group" evidence="4">
    <location>
        <position position="153"/>
    </location>
    <ligand>
        <name>Zn(2+)</name>
        <dbReference type="ChEBI" id="CHEBI:29105"/>
        <label>1</label>
        <note>catalytic</note>
    </ligand>
</feature>
<dbReference type="EMBL" id="SLUK01000002">
    <property type="protein sequence ID" value="TCL44431.1"/>
    <property type="molecule type" value="Genomic_DNA"/>
</dbReference>
<dbReference type="GO" id="GO:0046872">
    <property type="term" value="F:metal ion binding"/>
    <property type="evidence" value="ECO:0007669"/>
    <property type="project" value="UniProtKB-KW"/>
</dbReference>
<feature type="binding site" evidence="4">
    <location>
        <position position="221"/>
    </location>
    <ligand>
        <name>Zn(2+)</name>
        <dbReference type="ChEBI" id="CHEBI:29105"/>
        <label>2</label>
        <note>catalytic</note>
    </ligand>
</feature>
<dbReference type="Gene3D" id="2.30.40.10">
    <property type="entry name" value="Urease, subunit C, domain 1"/>
    <property type="match status" value="1"/>
</dbReference>
<dbReference type="Proteomes" id="UP000294682">
    <property type="component" value="Unassembled WGS sequence"/>
</dbReference>
<evidence type="ECO:0000313" key="8">
    <source>
        <dbReference type="Proteomes" id="UP000294682"/>
    </source>
</evidence>
<feature type="binding site" evidence="3">
    <location>
        <begin position="66"/>
        <end position="68"/>
    </location>
    <ligand>
        <name>substrate</name>
    </ligand>
</feature>
<gene>
    <name evidence="7" type="ORF">EDD78_10244</name>
</gene>
<dbReference type="EC" id="3.4.19.-" evidence="1"/>
<dbReference type="GO" id="GO:0008798">
    <property type="term" value="F:beta-aspartyl-peptidase activity"/>
    <property type="evidence" value="ECO:0007669"/>
    <property type="project" value="InterPro"/>
</dbReference>
<dbReference type="InterPro" id="IPR011059">
    <property type="entry name" value="Metal-dep_hydrolase_composite"/>
</dbReference>
<dbReference type="GO" id="GO:0005737">
    <property type="term" value="C:cytoplasm"/>
    <property type="evidence" value="ECO:0007669"/>
    <property type="project" value="UniProtKB-SubCell"/>
</dbReference>
<comment type="cofactor">
    <cofactor evidence="1 4">
        <name>Zn(2+)</name>
        <dbReference type="ChEBI" id="CHEBI:29105"/>
    </cofactor>
    <text evidence="1 4">Binds 2 Zn(2+) ions per subunit.</text>
</comment>
<keyword evidence="1" id="KW-0645">Protease</keyword>
<evidence type="ECO:0000256" key="2">
    <source>
        <dbReference type="PIRSR" id="PIRSR001238-1"/>
    </source>
</evidence>
<feature type="binding site" evidence="3">
    <location>
        <position position="128"/>
    </location>
    <ligand>
        <name>substrate</name>
    </ligand>
</feature>
<organism evidence="7 8">
    <name type="scientific">Harryflintia acetispora</name>
    <dbReference type="NCBI Taxonomy" id="1849041"/>
    <lineage>
        <taxon>Bacteria</taxon>
        <taxon>Bacillati</taxon>
        <taxon>Bacillota</taxon>
        <taxon>Clostridia</taxon>
        <taxon>Eubacteriales</taxon>
        <taxon>Oscillospiraceae</taxon>
        <taxon>Harryflintia</taxon>
    </lineage>
</organism>
<feature type="binding site" evidence="3">
    <location>
        <position position="97"/>
    </location>
    <ligand>
        <name>substrate</name>
    </ligand>
</feature>
<comment type="PTM">
    <text evidence="5">Carbamylation allows a single lysine to coordinate two zinc ions.</text>
</comment>
<comment type="caution">
    <text evidence="7">The sequence shown here is derived from an EMBL/GenBank/DDBJ whole genome shotgun (WGS) entry which is preliminary data.</text>
</comment>
<comment type="PTM">
    <text evidence="1">Carboxylation allows a single lysine to coordinate two zinc ions.</text>
</comment>
<dbReference type="InterPro" id="IPR010229">
    <property type="entry name" value="Pept_M38_dipep"/>
</dbReference>
<keyword evidence="1 4" id="KW-0479">Metal-binding</keyword>
<feature type="active site" description="Proton acceptor" evidence="2">
    <location>
        <position position="268"/>
    </location>
</feature>
<evidence type="ECO:0000256" key="1">
    <source>
        <dbReference type="PIRNR" id="PIRNR001238"/>
    </source>
</evidence>
<feature type="binding site" evidence="4">
    <location>
        <position position="59"/>
    </location>
    <ligand>
        <name>Zn(2+)</name>
        <dbReference type="ChEBI" id="CHEBI:29105"/>
        <label>1</label>
        <note>catalytic</note>
    </ligand>
</feature>
<keyword evidence="1" id="KW-0378">Hydrolase</keyword>
<dbReference type="SUPFAM" id="SSF51556">
    <property type="entry name" value="Metallo-dependent hydrolases"/>
    <property type="match status" value="1"/>
</dbReference>
<dbReference type="InterPro" id="IPR006680">
    <property type="entry name" value="Amidohydro-rel"/>
</dbReference>
<evidence type="ECO:0000313" key="7">
    <source>
        <dbReference type="EMBL" id="TCL44431.1"/>
    </source>
</evidence>
<evidence type="ECO:0000256" key="3">
    <source>
        <dbReference type="PIRSR" id="PIRSR001238-2"/>
    </source>
</evidence>
<dbReference type="SUPFAM" id="SSF51338">
    <property type="entry name" value="Composite domain of metallo-dependent hydrolases"/>
    <property type="match status" value="1"/>
</dbReference>
<feature type="binding site" evidence="4">
    <location>
        <position position="268"/>
    </location>
    <ligand>
        <name>Zn(2+)</name>
        <dbReference type="ChEBI" id="CHEBI:29105"/>
        <label>1</label>
        <note>catalytic</note>
    </ligand>
</feature>
<comment type="similarity">
    <text evidence="1">Belongs to the peptidase M38 family.</text>
</comment>
<dbReference type="GO" id="GO:0016810">
    <property type="term" value="F:hydrolase activity, acting on carbon-nitrogen (but not peptide) bonds"/>
    <property type="evidence" value="ECO:0007669"/>
    <property type="project" value="InterPro"/>
</dbReference>
<accession>A0A9X8UL81</accession>
<dbReference type="GO" id="GO:0008237">
    <property type="term" value="F:metallopeptidase activity"/>
    <property type="evidence" value="ECO:0007669"/>
    <property type="project" value="UniProtKB-KW"/>
</dbReference>
<feature type="binding site" description="via carbamate group" evidence="4">
    <location>
        <position position="153"/>
    </location>
    <ligand>
        <name>Zn(2+)</name>
        <dbReference type="ChEBI" id="CHEBI:29105"/>
        <label>2</label>
        <note>catalytic</note>
    </ligand>
</feature>